<dbReference type="EMBL" id="JAMQOQ010000001">
    <property type="protein sequence ID" value="MDS0293017.1"/>
    <property type="molecule type" value="Genomic_DNA"/>
</dbReference>
<proteinExistence type="predicted"/>
<sequence length="70" mass="7453">MDFECPAAPRIAGLTSFDSGILFNFAAMWRTFTFGKSAFPDLTALGGLAATDDGSTGLRSYRRLADGDGR</sequence>
<dbReference type="Pfam" id="PF26401">
    <property type="entry name" value="DUF8099"/>
    <property type="match status" value="1"/>
</dbReference>
<gene>
    <name evidence="1" type="ORF">NDI79_02390</name>
</gene>
<evidence type="ECO:0000313" key="2">
    <source>
        <dbReference type="Proteomes" id="UP001254813"/>
    </source>
</evidence>
<dbReference type="InterPro" id="IPR058412">
    <property type="entry name" value="DUF8099"/>
</dbReference>
<comment type="caution">
    <text evidence="1">The sequence shown here is derived from an EMBL/GenBank/DDBJ whole genome shotgun (WGS) entry which is preliminary data.</text>
</comment>
<organism evidence="1 2">
    <name type="scientific">Halogeometricum luteum</name>
    <dbReference type="NCBI Taxonomy" id="2950537"/>
    <lineage>
        <taxon>Archaea</taxon>
        <taxon>Methanobacteriati</taxon>
        <taxon>Methanobacteriota</taxon>
        <taxon>Stenosarchaea group</taxon>
        <taxon>Halobacteria</taxon>
        <taxon>Halobacteriales</taxon>
        <taxon>Haloferacaceae</taxon>
        <taxon>Halogeometricum</taxon>
    </lineage>
</organism>
<accession>A0ABU2FWW1</accession>
<keyword evidence="2" id="KW-1185">Reference proteome</keyword>
<dbReference type="Proteomes" id="UP001254813">
    <property type="component" value="Unassembled WGS sequence"/>
</dbReference>
<name>A0ABU2FWW1_9EURY</name>
<reference evidence="1 2" key="1">
    <citation type="submission" date="2022-06" db="EMBL/GenBank/DDBJ databases">
        <title>Halogeometricum sp. a new haloarchaeum isolate from saline soil.</title>
        <authorList>
            <person name="Strakova D."/>
            <person name="Galisteo C."/>
            <person name="Sanchez-Porro C."/>
            <person name="Ventosa A."/>
        </authorList>
    </citation>
    <scope>NUCLEOTIDE SEQUENCE [LARGE SCALE GENOMIC DNA]</scope>
    <source>
        <strain evidence="2">S3BR25-2</strain>
    </source>
</reference>
<evidence type="ECO:0000313" key="1">
    <source>
        <dbReference type="EMBL" id="MDS0293017.1"/>
    </source>
</evidence>
<dbReference type="RefSeq" id="WP_310926851.1">
    <property type="nucleotide sequence ID" value="NZ_JAMQOQ010000001.1"/>
</dbReference>
<protein>
    <submittedName>
        <fullName evidence="1">Uncharacterized protein</fullName>
    </submittedName>
</protein>